<sequence>MRLIDKKSIAILTSKNENQTKYRGNIRLFKQLQKKLSTYVTPSFLFCIDDVTVNGIYGLYYDPTENKWTTYFFVNPIVIYNRIPSREEEQETYHHQNYTLLKNKDVPIINPCFFNKWKIDQMLRKQKNIEKILPDTIFLDHESSLFSFLDKYRSIYVKPVDGSQGDHIFSIIKERTSFLLIDSLGQTQTLSFQQLNRYISNLIKQQSFICQETVPCKKHKEEKLDLRTLVHLSSNNQYKLTGIGFRQSTNRSITTHVMKGGENSIV</sequence>
<protein>
    <submittedName>
        <fullName evidence="1">YheC/YheD family protein</fullName>
    </submittedName>
</protein>
<reference evidence="1 2" key="1">
    <citation type="submission" date="2023-06" db="EMBL/GenBank/DDBJ databases">
        <title>Five Gram-positive bacteria isolated from mangrove sediments in Shenzhen, Guangdong, China.</title>
        <authorList>
            <person name="Yu S."/>
            <person name="Zheng W."/>
            <person name="Huang Y."/>
        </authorList>
    </citation>
    <scope>NUCLEOTIDE SEQUENCE [LARGE SCALE GENOMIC DNA]</scope>
    <source>
        <strain evidence="1 2">SaN35-3</strain>
    </source>
</reference>
<dbReference type="EMBL" id="CP129013">
    <property type="protein sequence ID" value="WLR42802.1"/>
    <property type="molecule type" value="Genomic_DNA"/>
</dbReference>
<name>A0ABY9JTR4_9BACI</name>
<dbReference type="Proteomes" id="UP001197974">
    <property type="component" value="Chromosome"/>
</dbReference>
<organism evidence="1 2">
    <name type="scientific">Bacillus carboniphilus</name>
    <dbReference type="NCBI Taxonomy" id="86663"/>
    <lineage>
        <taxon>Bacteria</taxon>
        <taxon>Bacillati</taxon>
        <taxon>Bacillota</taxon>
        <taxon>Bacilli</taxon>
        <taxon>Bacillales</taxon>
        <taxon>Bacillaceae</taxon>
        <taxon>Bacillus</taxon>
    </lineage>
</organism>
<gene>
    <name evidence="1" type="ORF">LC087_00730</name>
</gene>
<evidence type="ECO:0000313" key="1">
    <source>
        <dbReference type="EMBL" id="WLR42802.1"/>
    </source>
</evidence>
<proteinExistence type="predicted"/>
<evidence type="ECO:0000313" key="2">
    <source>
        <dbReference type="Proteomes" id="UP001197974"/>
    </source>
</evidence>
<accession>A0ABY9JTR4</accession>
<keyword evidence="2" id="KW-1185">Reference proteome</keyword>
<dbReference type="Pfam" id="PF14398">
    <property type="entry name" value="ATPgrasp_YheCD"/>
    <property type="match status" value="1"/>
</dbReference>
<dbReference type="InterPro" id="IPR026838">
    <property type="entry name" value="YheC/D"/>
</dbReference>
<dbReference type="RefSeq" id="WP_306019809.1">
    <property type="nucleotide sequence ID" value="NZ_CP129013.1"/>
</dbReference>